<keyword evidence="2" id="KW-0547">Nucleotide-binding</keyword>
<organism evidence="2 3">
    <name type="scientific">Flavobacterium tagetis</name>
    <dbReference type="NCBI Taxonomy" id="2801336"/>
    <lineage>
        <taxon>Bacteria</taxon>
        <taxon>Pseudomonadati</taxon>
        <taxon>Bacteroidota</taxon>
        <taxon>Flavobacteriia</taxon>
        <taxon>Flavobacteriales</taxon>
        <taxon>Flavobacteriaceae</taxon>
        <taxon>Flavobacterium</taxon>
    </lineage>
</organism>
<name>A0ABS1KI58_9FLAO</name>
<dbReference type="InterPro" id="IPR036890">
    <property type="entry name" value="HATPase_C_sf"/>
</dbReference>
<accession>A0ABS1KI58</accession>
<dbReference type="InterPro" id="IPR019734">
    <property type="entry name" value="TPR_rpt"/>
</dbReference>
<comment type="caution">
    <text evidence="2">The sequence shown here is derived from an EMBL/GenBank/DDBJ whole genome shotgun (WGS) entry which is preliminary data.</text>
</comment>
<dbReference type="Gene3D" id="3.30.565.10">
    <property type="entry name" value="Histidine kinase-like ATPase, C-terminal domain"/>
    <property type="match status" value="1"/>
</dbReference>
<dbReference type="GO" id="GO:0005524">
    <property type="term" value="F:ATP binding"/>
    <property type="evidence" value="ECO:0007669"/>
    <property type="project" value="UniProtKB-KW"/>
</dbReference>
<keyword evidence="1" id="KW-0472">Membrane</keyword>
<gene>
    <name evidence="2" type="ORF">JI750_19865</name>
</gene>
<evidence type="ECO:0000313" key="2">
    <source>
        <dbReference type="EMBL" id="MBL0739158.1"/>
    </source>
</evidence>
<evidence type="ECO:0000256" key="1">
    <source>
        <dbReference type="SAM" id="Phobius"/>
    </source>
</evidence>
<keyword evidence="1" id="KW-0812">Transmembrane</keyword>
<protein>
    <submittedName>
        <fullName evidence="2">ATP-binding protein</fullName>
    </submittedName>
</protein>
<dbReference type="EMBL" id="JAERSF010000004">
    <property type="protein sequence ID" value="MBL0739158.1"/>
    <property type="molecule type" value="Genomic_DNA"/>
</dbReference>
<reference evidence="2 3" key="1">
    <citation type="submission" date="2021-01" db="EMBL/GenBank/DDBJ databases">
        <title>Genome seq and assembly of Flavobacterium sp. GN10.</title>
        <authorList>
            <person name="Chhetri G."/>
        </authorList>
    </citation>
    <scope>NUCLEOTIDE SEQUENCE [LARGE SCALE GENOMIC DNA]</scope>
    <source>
        <strain evidence="2 3">GN10</strain>
    </source>
</reference>
<evidence type="ECO:0000313" key="3">
    <source>
        <dbReference type="Proteomes" id="UP000603728"/>
    </source>
</evidence>
<dbReference type="SUPFAM" id="SSF48452">
    <property type="entry name" value="TPR-like"/>
    <property type="match status" value="2"/>
</dbReference>
<proteinExistence type="predicted"/>
<dbReference type="Proteomes" id="UP000603728">
    <property type="component" value="Unassembled WGS sequence"/>
</dbReference>
<keyword evidence="1" id="KW-1133">Transmembrane helix</keyword>
<dbReference type="Gene3D" id="1.25.40.10">
    <property type="entry name" value="Tetratricopeptide repeat domain"/>
    <property type="match status" value="2"/>
</dbReference>
<keyword evidence="2" id="KW-0067">ATP-binding</keyword>
<dbReference type="SMART" id="SM00028">
    <property type="entry name" value="TPR"/>
    <property type="match status" value="3"/>
</dbReference>
<dbReference type="InterPro" id="IPR011990">
    <property type="entry name" value="TPR-like_helical_dom_sf"/>
</dbReference>
<keyword evidence="3" id="KW-1185">Reference proteome</keyword>
<dbReference type="RefSeq" id="WP_202006168.1">
    <property type="nucleotide sequence ID" value="NZ_JAERSF010000004.1"/>
</dbReference>
<sequence length="582" mass="68468">MRTTFPFILFYKLKMFLLFFGIIFLMHACETKTTKKIQKKKYSAEIEKFIAKADTFYDHNKIDSSLLYFNKALALSNPDVNYVQYVYVLSSIADILTIDSDYATSEELLTRTLPYLSKIKEPIYARNVYSFMAYNYHNTYDFENALLYHKKALKLPATSFKKAVILKDIATVFMDQKKYKTAIEILKPLTSEKIVFKKWPQFGKQFHADVLVNLGYCYFKLKQSIAINYYRESLKINLKVNNKYSLYHIYRLFSEFYQESNPKLALIYAKKSYEQAYLVKSARNRVNSLAQLIRTSEGNALKKYSHDYIKIIDSITEGRRRAKNQFSNMKYLSKKDKEENLQLKTDKIENELELEREKNRNFILYVIIAFSLTSLLFLFYYLVSKGRREKIDAVYKSETQIARKLHTELSYDIYETLSFAKKNELSHDNKEKFLSHLNNIYSKTRNISRENSEILTDENFEKVLKEMISGYSSSKLNIIVNGLSTFSWSKIDRVKKITVFRVVQEIFNQVKNRNSSLASITFKIDQGEIIITYADNSSEIHNQNNLNERFANIENRLKLIKGTFNVSLNQNQGFKVLIKFPI</sequence>
<feature type="transmembrane region" description="Helical" evidence="1">
    <location>
        <begin position="362"/>
        <end position="383"/>
    </location>
</feature>